<reference evidence="1" key="1">
    <citation type="submission" date="2021-02" db="EMBL/GenBank/DDBJ databases">
        <authorList>
            <person name="Steward A R."/>
        </authorList>
    </citation>
    <scope>NUCLEOTIDE SEQUENCE</scope>
</reference>
<name>A0A821L1D8_9NEOP</name>
<sequence length="20" mass="2294">MIQLLMNSVKQLNVTAYPVM</sequence>
<dbReference type="EMBL" id="CAJOBZ010000001">
    <property type="protein sequence ID" value="CAF4743969.1"/>
    <property type="molecule type" value="Genomic_DNA"/>
</dbReference>
<keyword evidence="2" id="KW-1185">Reference proteome</keyword>
<proteinExistence type="predicted"/>
<organism evidence="1 2">
    <name type="scientific">Pieris macdunnoughi</name>
    <dbReference type="NCBI Taxonomy" id="345717"/>
    <lineage>
        <taxon>Eukaryota</taxon>
        <taxon>Metazoa</taxon>
        <taxon>Ecdysozoa</taxon>
        <taxon>Arthropoda</taxon>
        <taxon>Hexapoda</taxon>
        <taxon>Insecta</taxon>
        <taxon>Pterygota</taxon>
        <taxon>Neoptera</taxon>
        <taxon>Endopterygota</taxon>
        <taxon>Lepidoptera</taxon>
        <taxon>Glossata</taxon>
        <taxon>Ditrysia</taxon>
        <taxon>Papilionoidea</taxon>
        <taxon>Pieridae</taxon>
        <taxon>Pierinae</taxon>
        <taxon>Pieris</taxon>
    </lineage>
</organism>
<evidence type="ECO:0000313" key="2">
    <source>
        <dbReference type="Proteomes" id="UP000663880"/>
    </source>
</evidence>
<dbReference type="AlphaFoldDB" id="A0A821L1D8"/>
<evidence type="ECO:0000313" key="1">
    <source>
        <dbReference type="EMBL" id="CAF4743969.1"/>
    </source>
</evidence>
<comment type="caution">
    <text evidence="1">The sequence shown here is derived from an EMBL/GenBank/DDBJ whole genome shotgun (WGS) entry which is preliminary data.</text>
</comment>
<dbReference type="Proteomes" id="UP000663880">
    <property type="component" value="Unassembled WGS sequence"/>
</dbReference>
<protein>
    <submittedName>
        <fullName evidence="1">Uncharacterized protein</fullName>
    </submittedName>
</protein>
<gene>
    <name evidence="1" type="ORF">PMACD_LOCUS218</name>
</gene>
<accession>A0A821L1D8</accession>